<dbReference type="InterPro" id="IPR051822">
    <property type="entry name" value="Glycosyl_Hydrolase_84"/>
</dbReference>
<feature type="compositionally biased region" description="Polar residues" evidence="2">
    <location>
        <begin position="571"/>
        <end position="582"/>
    </location>
</feature>
<dbReference type="Gene3D" id="3.20.20.80">
    <property type="entry name" value="Glycosidases"/>
    <property type="match status" value="1"/>
</dbReference>
<accession>A0ABU7CX90</accession>
<evidence type="ECO:0000313" key="6">
    <source>
        <dbReference type="Proteomes" id="UP001352852"/>
    </source>
</evidence>
<evidence type="ECO:0000259" key="3">
    <source>
        <dbReference type="PROSITE" id="PS50102"/>
    </source>
</evidence>
<evidence type="ECO:0000313" key="5">
    <source>
        <dbReference type="EMBL" id="MED6266855.1"/>
    </source>
</evidence>
<dbReference type="InterPro" id="IPR011496">
    <property type="entry name" value="O-GlcNAcase_cat"/>
</dbReference>
<feature type="region of interest" description="Disordered" evidence="2">
    <location>
        <begin position="107"/>
        <end position="166"/>
    </location>
</feature>
<feature type="region of interest" description="Disordered" evidence="2">
    <location>
        <begin position="409"/>
        <end position="613"/>
    </location>
</feature>
<dbReference type="InterPro" id="IPR000504">
    <property type="entry name" value="RRM_dom"/>
</dbReference>
<evidence type="ECO:0000256" key="2">
    <source>
        <dbReference type="SAM" id="MobiDB-lite"/>
    </source>
</evidence>
<dbReference type="PROSITE" id="PS52009">
    <property type="entry name" value="GH84"/>
    <property type="match status" value="1"/>
</dbReference>
<reference evidence="5 6" key="1">
    <citation type="submission" date="2021-06" db="EMBL/GenBank/DDBJ databases">
        <authorList>
            <person name="Palmer J.M."/>
        </authorList>
    </citation>
    <scope>NUCLEOTIDE SEQUENCE [LARGE SCALE GENOMIC DNA]</scope>
    <source>
        <strain evidence="5 6">CL_MEX2019</strain>
        <tissue evidence="5">Muscle</tissue>
    </source>
</reference>
<dbReference type="InterPro" id="IPR017853">
    <property type="entry name" value="GH"/>
</dbReference>
<dbReference type="SMART" id="SM00360">
    <property type="entry name" value="RRM"/>
    <property type="match status" value="1"/>
</dbReference>
<comment type="caution">
    <text evidence="5">The sequence shown here is derived from an EMBL/GenBank/DDBJ whole genome shotgun (WGS) entry which is preliminary data.</text>
</comment>
<keyword evidence="1" id="KW-0694">RNA-binding</keyword>
<gene>
    <name evidence="5" type="ORF">CHARACLAT_006249</name>
</gene>
<feature type="region of interest" description="Disordered" evidence="2">
    <location>
        <begin position="665"/>
        <end position="694"/>
    </location>
</feature>
<feature type="region of interest" description="Disordered" evidence="2">
    <location>
        <begin position="795"/>
        <end position="958"/>
    </location>
</feature>
<feature type="compositionally biased region" description="Low complexity" evidence="2">
    <location>
        <begin position="910"/>
        <end position="934"/>
    </location>
</feature>
<dbReference type="SUPFAM" id="SSF54928">
    <property type="entry name" value="RNA-binding domain, RBD"/>
    <property type="match status" value="1"/>
</dbReference>
<dbReference type="Gene3D" id="1.20.58.240">
    <property type="entry name" value="STAT, domain 1"/>
    <property type="match status" value="1"/>
</dbReference>
<feature type="compositionally biased region" description="Low complexity" evidence="2">
    <location>
        <begin position="886"/>
        <end position="899"/>
    </location>
</feature>
<organism evidence="5 6">
    <name type="scientific">Characodon lateralis</name>
    <dbReference type="NCBI Taxonomy" id="208331"/>
    <lineage>
        <taxon>Eukaryota</taxon>
        <taxon>Metazoa</taxon>
        <taxon>Chordata</taxon>
        <taxon>Craniata</taxon>
        <taxon>Vertebrata</taxon>
        <taxon>Euteleostomi</taxon>
        <taxon>Actinopterygii</taxon>
        <taxon>Neopterygii</taxon>
        <taxon>Teleostei</taxon>
        <taxon>Neoteleostei</taxon>
        <taxon>Acanthomorphata</taxon>
        <taxon>Ovalentaria</taxon>
        <taxon>Atherinomorphae</taxon>
        <taxon>Cyprinodontiformes</taxon>
        <taxon>Goodeidae</taxon>
        <taxon>Characodon</taxon>
    </lineage>
</organism>
<feature type="domain" description="GH84" evidence="4">
    <location>
        <begin position="1141"/>
        <end position="1417"/>
    </location>
</feature>
<feature type="compositionally biased region" description="Acidic residues" evidence="2">
    <location>
        <begin position="226"/>
        <end position="238"/>
    </location>
</feature>
<feature type="compositionally biased region" description="Polar residues" evidence="2">
    <location>
        <begin position="496"/>
        <end position="506"/>
    </location>
</feature>
<dbReference type="InterPro" id="IPR012677">
    <property type="entry name" value="Nucleotide-bd_a/b_plait_sf"/>
</dbReference>
<feature type="compositionally biased region" description="Basic residues" evidence="2">
    <location>
        <begin position="935"/>
        <end position="945"/>
    </location>
</feature>
<feature type="compositionally biased region" description="Polar residues" evidence="2">
    <location>
        <begin position="814"/>
        <end position="846"/>
    </location>
</feature>
<feature type="compositionally biased region" description="Basic residues" evidence="2">
    <location>
        <begin position="409"/>
        <end position="420"/>
    </location>
</feature>
<dbReference type="Pfam" id="PF07555">
    <property type="entry name" value="NAGidase"/>
    <property type="match status" value="1"/>
</dbReference>
<evidence type="ECO:0000256" key="1">
    <source>
        <dbReference type="PROSITE-ProRule" id="PRU00176"/>
    </source>
</evidence>
<dbReference type="PROSITE" id="PS50102">
    <property type="entry name" value="RRM"/>
    <property type="match status" value="1"/>
</dbReference>
<feature type="region of interest" description="Disordered" evidence="2">
    <location>
        <begin position="220"/>
        <end position="265"/>
    </location>
</feature>
<dbReference type="Gene3D" id="3.40.630.30">
    <property type="match status" value="1"/>
</dbReference>
<keyword evidence="6" id="KW-1185">Reference proteome</keyword>
<feature type="domain" description="RRM" evidence="3">
    <location>
        <begin position="986"/>
        <end position="1060"/>
    </location>
</feature>
<feature type="region of interest" description="Disordered" evidence="2">
    <location>
        <begin position="1"/>
        <end position="30"/>
    </location>
</feature>
<feature type="compositionally biased region" description="Basic and acidic residues" evidence="2">
    <location>
        <begin position="848"/>
        <end position="857"/>
    </location>
</feature>
<proteinExistence type="predicted"/>
<feature type="region of interest" description="Disordered" evidence="2">
    <location>
        <begin position="352"/>
        <end position="373"/>
    </location>
</feature>
<feature type="compositionally biased region" description="Pro residues" evidence="2">
    <location>
        <begin position="462"/>
        <end position="479"/>
    </location>
</feature>
<dbReference type="Pfam" id="PF00076">
    <property type="entry name" value="RRM_1"/>
    <property type="match status" value="1"/>
</dbReference>
<dbReference type="Proteomes" id="UP001352852">
    <property type="component" value="Unassembled WGS sequence"/>
</dbReference>
<feature type="compositionally biased region" description="Low complexity" evidence="2">
    <location>
        <begin position="255"/>
        <end position="265"/>
    </location>
</feature>
<dbReference type="EMBL" id="JAHUTJ010008516">
    <property type="protein sequence ID" value="MED6266855.1"/>
    <property type="molecule type" value="Genomic_DNA"/>
</dbReference>
<dbReference type="SUPFAM" id="SSF51445">
    <property type="entry name" value="(Trans)glycosidases"/>
    <property type="match status" value="1"/>
</dbReference>
<evidence type="ECO:0000259" key="4">
    <source>
        <dbReference type="PROSITE" id="PS52009"/>
    </source>
</evidence>
<dbReference type="InterPro" id="IPR035979">
    <property type="entry name" value="RBD_domain_sf"/>
</dbReference>
<feature type="compositionally biased region" description="Basic and acidic residues" evidence="2">
    <location>
        <begin position="587"/>
        <end position="612"/>
    </location>
</feature>
<feature type="region of interest" description="Disordered" evidence="2">
    <location>
        <begin position="289"/>
        <end position="321"/>
    </location>
</feature>
<feature type="compositionally biased region" description="Polar residues" evidence="2">
    <location>
        <begin position="542"/>
        <end position="560"/>
    </location>
</feature>
<dbReference type="Gene3D" id="3.30.70.330">
    <property type="match status" value="1"/>
</dbReference>
<protein>
    <submittedName>
        <fullName evidence="5">Uncharacterized protein</fullName>
    </submittedName>
</protein>
<dbReference type="PANTHER" id="PTHR13170:SF19">
    <property type="entry name" value="O-GLCNACASE-LIKE"/>
    <property type="match status" value="1"/>
</dbReference>
<dbReference type="PANTHER" id="PTHR13170">
    <property type="entry name" value="O-GLCNACASE"/>
    <property type="match status" value="1"/>
</dbReference>
<feature type="compositionally biased region" description="Basic and acidic residues" evidence="2">
    <location>
        <begin position="239"/>
        <end position="250"/>
    </location>
</feature>
<name>A0ABU7CX90_9TELE</name>
<sequence length="1808" mass="202847">MWRSNMAARKRGEESDLTTGNSELPPRDPVNELVLSRSHGEDVDCSILAMFEDSTVSSESYIDADEASESLLCALTEMLDRVGQDNDDVDEIFSPFDVLPNTEVLHQAEQKDEPLLQKPSPSLRLRPRPKPPNETDGTPSDGEQKVERRGSPKILPNKQNPRLFCSKTRRAKTEVEVFTSTSLVSLVKLMHPYCLKLQVEKEEHPRRNKSLFSQEEVWKYERPTEESDEEINVVSDDEASLKGTKEEEVGGKSGSGSHLKSVLLKGKSSREKKRVSFGPVLVASFDESAEEDFKEKNLNTSESTKALEDASGSVLHPSALPRNEGVALEEQEKKKGETKAKSLSLQEYRQLRLNRRPPVEKQRNYSTKWPSVPEVPKELTPILHLCRPDTTADYSTLIQQAPNLKEAKLHHHLHHRRLKSSKPEPRTSPSSPLPDDTARPSISKPESTKSPVKKPKLLSSDPPNPVLVPLPVPQTPSPPSESVSLHSNKHLHKIQNDSSAAPQVGSSEPKPNASPLNKVLDTPLHQEIKAKLTEMPPHVCTESPQECSLSRTEAAEQSSGPDPKGPVKCPSFTQPLSQSPPSSEVHMMLKEQFPDSECPSKEPEPPQTDCRENSAAIDSGIEASDLTSLLEQFEETQAIEESICNIEAKPVYAASSSFIEANCNVDLDRPDPAGFEQTSKSPLKPNMEPRKPLSTEEILKDVQTLEVPEPLFIEIVLSTQKNQPVRCKNLSLKSIQIIDPRPLPSRKARMSQVEPSAAQTSAQFYSYLSSDHDYCGSVDHSPLQAKHSPELTTPELMTQDSGAAGEGKDHISENPMSAQLYRSDQTRTGSETDTSTDEAPQFSSRAATEGEGRDDNRTALCSLPTPPPTPPVRGRSKRRYQRSPRSDSSSSSSSCSCSPKRPRIRRRCSESSSCSSSPSSFDSPSQHYRMSYSRSRSRSWSRSRSRSPSPQIHYRRWRDVSTKESSRCNREHEMRIQKLKAIDERRVVYVGRIRRTMTHDELRERFSQFGEVECVSLHFRDGGDHYGFVTFYNTEDAFAAIDNGGKLRNPDELPFDLCFGGRRQFCNSDYSDLDANRDADPPPPRSRFEDLDFDSLLKQAQRGQKRATLQLGRPGSGWTRGDDALYYTEDMSTPGRDKRHFISGVVEGFYGRPWTMEQRTELFKREQKWGLNTYLYAPKDDYKHRMYWRELYSPEEAEQLVALISAAENNLVEFIYAISPGLDITFSNPKEVASLKRKLDQVRQFGCRSFSLLFDDIEREMCPADKEAFSSFAHAQVAITNEVYQHLGDAKTFLFCPTDYCAAFCTPNVSQSSYLQTLGERLLPGIDILWTGPKVVSHKISVESIEEVTTVLKRAPVIWDNIHANDYDPQRFFLGPYKDRPTELIPKLRGVLTNPNCEFYLNFVAIHTLATWCKSSAPQGRRDLDMGYSPQEALTLALSDWLQEFMSTDQPGGACRLKKELSDEEPMQTDVGESPYVPGPGENPLYTAEPLTMDDLNLLSDLFYLPYEHGAMARIMLEELGWLKNHRQDAAAQTEEWCGRAGKFDGMCEAVVQMFNRLSNAPNRSVLYDLYNYICDIKSGVGLARTYVKTLGSQDQPSAQIMNDDPEPWDFRGGLSGEFQRMLPGHGNRDLFKHPPMTAVYCIRSYCTEDKAEVQKIFNELQRGEGQIPLQPKLISDSLSSGEIAPSPQCALVVEDDIGVCGYALGLTDAKQAAGMDQRPGNDTLLKDFPSLVVAQVLPRVTDPSPVKCMITQLLSSIRNSGSRGVFCDLRQSNRRMLDFYSKLGSFEHIPMDKSLPRDIVVMATQFQ</sequence>